<keyword evidence="2" id="KW-0349">Heme</keyword>
<dbReference type="SUPFAM" id="SSF48264">
    <property type="entry name" value="Cytochrome P450"/>
    <property type="match status" value="1"/>
</dbReference>
<keyword evidence="4" id="KW-0408">Iron</keyword>
<evidence type="ECO:0000256" key="4">
    <source>
        <dbReference type="ARBA" id="ARBA00023004"/>
    </source>
</evidence>
<comment type="similarity">
    <text evidence="1">Belongs to the cytochrome P450 family.</text>
</comment>
<evidence type="ECO:0000256" key="2">
    <source>
        <dbReference type="ARBA" id="ARBA00022617"/>
    </source>
</evidence>
<dbReference type="InterPro" id="IPR036396">
    <property type="entry name" value="Cyt_P450_sf"/>
</dbReference>
<comment type="caution">
    <text evidence="6">The sequence shown here is derived from an EMBL/GenBank/DDBJ whole genome shotgun (WGS) entry which is preliminary data.</text>
</comment>
<evidence type="ECO:0000256" key="3">
    <source>
        <dbReference type="ARBA" id="ARBA00022723"/>
    </source>
</evidence>
<dbReference type="PANTHER" id="PTHR24304:SF2">
    <property type="entry name" value="24-HYDROXYCHOLESTEROL 7-ALPHA-HYDROXYLASE"/>
    <property type="match status" value="1"/>
</dbReference>
<reference evidence="6" key="1">
    <citation type="journal article" date="2023" name="Mol. Phylogenet. Evol.">
        <title>Genome-scale phylogeny and comparative genomics of the fungal order Sordariales.</title>
        <authorList>
            <person name="Hensen N."/>
            <person name="Bonometti L."/>
            <person name="Westerberg I."/>
            <person name="Brannstrom I.O."/>
            <person name="Guillou S."/>
            <person name="Cros-Aarteil S."/>
            <person name="Calhoun S."/>
            <person name="Haridas S."/>
            <person name="Kuo A."/>
            <person name="Mondo S."/>
            <person name="Pangilinan J."/>
            <person name="Riley R."/>
            <person name="LaButti K."/>
            <person name="Andreopoulos B."/>
            <person name="Lipzen A."/>
            <person name="Chen C."/>
            <person name="Yan M."/>
            <person name="Daum C."/>
            <person name="Ng V."/>
            <person name="Clum A."/>
            <person name="Steindorff A."/>
            <person name="Ohm R.A."/>
            <person name="Martin F."/>
            <person name="Silar P."/>
            <person name="Natvig D.O."/>
            <person name="Lalanne C."/>
            <person name="Gautier V."/>
            <person name="Ament-Velasquez S.L."/>
            <person name="Kruys A."/>
            <person name="Hutchinson M.I."/>
            <person name="Powell A.J."/>
            <person name="Barry K."/>
            <person name="Miller A.N."/>
            <person name="Grigoriev I.V."/>
            <person name="Debuchy R."/>
            <person name="Gladieux P."/>
            <person name="Hiltunen Thoren M."/>
            <person name="Johannesson H."/>
        </authorList>
    </citation>
    <scope>NUCLEOTIDE SEQUENCE</scope>
    <source>
        <strain evidence="6">PSN293</strain>
    </source>
</reference>
<dbReference type="AlphaFoldDB" id="A0AAN6XV14"/>
<dbReference type="GO" id="GO:0008395">
    <property type="term" value="F:steroid hydroxylase activity"/>
    <property type="evidence" value="ECO:0007669"/>
    <property type="project" value="TreeGrafter"/>
</dbReference>
<protein>
    <recommendedName>
        <fullName evidence="8">Cytochrome P450</fullName>
    </recommendedName>
</protein>
<proteinExistence type="inferred from homology"/>
<name>A0AAN6XV14_9PEZI</name>
<dbReference type="EMBL" id="MU858295">
    <property type="protein sequence ID" value="KAK4207438.1"/>
    <property type="molecule type" value="Genomic_DNA"/>
</dbReference>
<dbReference type="GO" id="GO:0016705">
    <property type="term" value="F:oxidoreductase activity, acting on paired donors, with incorporation or reduction of molecular oxygen"/>
    <property type="evidence" value="ECO:0007669"/>
    <property type="project" value="InterPro"/>
</dbReference>
<evidence type="ECO:0008006" key="8">
    <source>
        <dbReference type="Google" id="ProtNLM"/>
    </source>
</evidence>
<reference evidence="6" key="2">
    <citation type="submission" date="2023-05" db="EMBL/GenBank/DDBJ databases">
        <authorList>
            <consortium name="Lawrence Berkeley National Laboratory"/>
            <person name="Steindorff A."/>
            <person name="Hensen N."/>
            <person name="Bonometti L."/>
            <person name="Westerberg I."/>
            <person name="Brannstrom I.O."/>
            <person name="Guillou S."/>
            <person name="Cros-Aarteil S."/>
            <person name="Calhoun S."/>
            <person name="Haridas S."/>
            <person name="Kuo A."/>
            <person name="Mondo S."/>
            <person name="Pangilinan J."/>
            <person name="Riley R."/>
            <person name="Labutti K."/>
            <person name="Andreopoulos B."/>
            <person name="Lipzen A."/>
            <person name="Chen C."/>
            <person name="Yanf M."/>
            <person name="Daum C."/>
            <person name="Ng V."/>
            <person name="Clum A."/>
            <person name="Ohm R."/>
            <person name="Martin F."/>
            <person name="Silar P."/>
            <person name="Natvig D."/>
            <person name="Lalanne C."/>
            <person name="Gautier V."/>
            <person name="Ament-Velasquez S.L."/>
            <person name="Kruys A."/>
            <person name="Hutchinson M.I."/>
            <person name="Powell A.J."/>
            <person name="Barry K."/>
            <person name="Miller A.N."/>
            <person name="Grigoriev I.V."/>
            <person name="Debuchy R."/>
            <person name="Gladieux P."/>
            <person name="Thoren M.H."/>
            <person name="Johannesson H."/>
        </authorList>
    </citation>
    <scope>NUCLEOTIDE SEQUENCE</scope>
    <source>
        <strain evidence="6">PSN293</strain>
    </source>
</reference>
<evidence type="ECO:0000256" key="5">
    <source>
        <dbReference type="SAM" id="MobiDB-lite"/>
    </source>
</evidence>
<evidence type="ECO:0000256" key="1">
    <source>
        <dbReference type="ARBA" id="ARBA00010617"/>
    </source>
</evidence>
<dbReference type="Gene3D" id="1.10.630.10">
    <property type="entry name" value="Cytochrome P450"/>
    <property type="match status" value="1"/>
</dbReference>
<evidence type="ECO:0000313" key="7">
    <source>
        <dbReference type="Proteomes" id="UP001301769"/>
    </source>
</evidence>
<dbReference type="GO" id="GO:0005506">
    <property type="term" value="F:iron ion binding"/>
    <property type="evidence" value="ECO:0007669"/>
    <property type="project" value="InterPro"/>
</dbReference>
<dbReference type="GO" id="GO:0020037">
    <property type="term" value="F:heme binding"/>
    <property type="evidence" value="ECO:0007669"/>
    <property type="project" value="InterPro"/>
</dbReference>
<evidence type="ECO:0000313" key="6">
    <source>
        <dbReference type="EMBL" id="KAK4207438.1"/>
    </source>
</evidence>
<organism evidence="6 7">
    <name type="scientific">Rhypophila decipiens</name>
    <dbReference type="NCBI Taxonomy" id="261697"/>
    <lineage>
        <taxon>Eukaryota</taxon>
        <taxon>Fungi</taxon>
        <taxon>Dikarya</taxon>
        <taxon>Ascomycota</taxon>
        <taxon>Pezizomycotina</taxon>
        <taxon>Sordariomycetes</taxon>
        <taxon>Sordariomycetidae</taxon>
        <taxon>Sordariales</taxon>
        <taxon>Naviculisporaceae</taxon>
        <taxon>Rhypophila</taxon>
    </lineage>
</organism>
<dbReference type="PANTHER" id="PTHR24304">
    <property type="entry name" value="CYTOCHROME P450 FAMILY 7"/>
    <property type="match status" value="1"/>
</dbReference>
<dbReference type="Proteomes" id="UP001301769">
    <property type="component" value="Unassembled WGS sequence"/>
</dbReference>
<keyword evidence="3" id="KW-0479">Metal-binding</keyword>
<feature type="region of interest" description="Disordered" evidence="5">
    <location>
        <begin position="340"/>
        <end position="363"/>
    </location>
</feature>
<accession>A0AAN6XV14</accession>
<gene>
    <name evidence="6" type="ORF">QBC37DRAFT_298716</name>
</gene>
<keyword evidence="7" id="KW-1185">Reference proteome</keyword>
<dbReference type="InterPro" id="IPR050529">
    <property type="entry name" value="CYP450_sterol_14alpha_dmase"/>
</dbReference>
<sequence length="376" mass="42058">MYQSLIEKKDYPALLALLVLSFSVVLFVLLRLSRSSGPPSLADPIPFVYNTAQFVFNNDKFMKRAMKSARNKTANIVQFHLGPTRTYLISGPQNIQAIFSRSSMKYDQVMLEMAFPRLYGFTAGELARFANDKSGRKTKPIPGTEHMPPEQRLGHAFEHVHYDFMSRSHHFKPAVEAFSRELHKALESKYPATGEWSEVGVVELCRQEVTTCAIAALFGPNVLALNPGFVDTFWKFDSYAFTLVLGFPASINPRPYKAHDQYVNMIQRYLDAGLESFDWDGSDVDAQWGPLFGARVCRELVKWLLGAGFKGRSVRTKTCSLYPIGSSPNICSQQPTVGQLQPTAERDSGTHAGRPFHSPTLRHSTAVKRRGNIAGA</sequence>